<reference evidence="1" key="2">
    <citation type="submission" date="2020-11" db="EMBL/GenBank/DDBJ databases">
        <authorList>
            <person name="McCartney M.A."/>
            <person name="Auch B."/>
            <person name="Kono T."/>
            <person name="Mallez S."/>
            <person name="Becker A."/>
            <person name="Gohl D.M."/>
            <person name="Silverstein K.A.T."/>
            <person name="Koren S."/>
            <person name="Bechman K.B."/>
            <person name="Herman A."/>
            <person name="Abrahante J.E."/>
            <person name="Garbe J."/>
        </authorList>
    </citation>
    <scope>NUCLEOTIDE SEQUENCE</scope>
    <source>
        <strain evidence="1">Duluth1</strain>
        <tissue evidence="1">Whole animal</tissue>
    </source>
</reference>
<name>A0A9D4CR52_DREPO</name>
<organism evidence="1 2">
    <name type="scientific">Dreissena polymorpha</name>
    <name type="common">Zebra mussel</name>
    <name type="synonym">Mytilus polymorpha</name>
    <dbReference type="NCBI Taxonomy" id="45954"/>
    <lineage>
        <taxon>Eukaryota</taxon>
        <taxon>Metazoa</taxon>
        <taxon>Spiralia</taxon>
        <taxon>Lophotrochozoa</taxon>
        <taxon>Mollusca</taxon>
        <taxon>Bivalvia</taxon>
        <taxon>Autobranchia</taxon>
        <taxon>Heteroconchia</taxon>
        <taxon>Euheterodonta</taxon>
        <taxon>Imparidentia</taxon>
        <taxon>Neoheterodontei</taxon>
        <taxon>Myida</taxon>
        <taxon>Dreissenoidea</taxon>
        <taxon>Dreissenidae</taxon>
        <taxon>Dreissena</taxon>
    </lineage>
</organism>
<dbReference type="AlphaFoldDB" id="A0A9D4CR52"/>
<sequence length="52" mass="5916">MISISSVRVALSRLEACRELFKDSTLAEVKGIFSDCTNIELLKKIYYRSLCT</sequence>
<dbReference type="Proteomes" id="UP000828390">
    <property type="component" value="Unassembled WGS sequence"/>
</dbReference>
<comment type="caution">
    <text evidence="1">The sequence shown here is derived from an EMBL/GenBank/DDBJ whole genome shotgun (WGS) entry which is preliminary data.</text>
</comment>
<keyword evidence="2" id="KW-1185">Reference proteome</keyword>
<accession>A0A9D4CR52</accession>
<dbReference type="EMBL" id="JAIWYP010000012">
    <property type="protein sequence ID" value="KAH3730140.1"/>
    <property type="molecule type" value="Genomic_DNA"/>
</dbReference>
<proteinExistence type="predicted"/>
<protein>
    <submittedName>
        <fullName evidence="1">Uncharacterized protein</fullName>
    </submittedName>
</protein>
<reference evidence="1" key="1">
    <citation type="journal article" date="2019" name="bioRxiv">
        <title>The Genome of the Zebra Mussel, Dreissena polymorpha: A Resource for Invasive Species Research.</title>
        <authorList>
            <person name="McCartney M.A."/>
            <person name="Auch B."/>
            <person name="Kono T."/>
            <person name="Mallez S."/>
            <person name="Zhang Y."/>
            <person name="Obille A."/>
            <person name="Becker A."/>
            <person name="Abrahante J.E."/>
            <person name="Garbe J."/>
            <person name="Badalamenti J.P."/>
            <person name="Herman A."/>
            <person name="Mangelson H."/>
            <person name="Liachko I."/>
            <person name="Sullivan S."/>
            <person name="Sone E.D."/>
            <person name="Koren S."/>
            <person name="Silverstein K.A.T."/>
            <person name="Beckman K.B."/>
            <person name="Gohl D.M."/>
        </authorList>
    </citation>
    <scope>NUCLEOTIDE SEQUENCE</scope>
    <source>
        <strain evidence="1">Duluth1</strain>
        <tissue evidence="1">Whole animal</tissue>
    </source>
</reference>
<evidence type="ECO:0000313" key="2">
    <source>
        <dbReference type="Proteomes" id="UP000828390"/>
    </source>
</evidence>
<evidence type="ECO:0000313" key="1">
    <source>
        <dbReference type="EMBL" id="KAH3730140.1"/>
    </source>
</evidence>
<gene>
    <name evidence="1" type="ORF">DPMN_056121</name>
</gene>